<dbReference type="PANTHER" id="PTHR30273:SF2">
    <property type="entry name" value="PROTEIN FECR"/>
    <property type="match status" value="1"/>
</dbReference>
<evidence type="ECO:0000259" key="3">
    <source>
        <dbReference type="Pfam" id="PF16344"/>
    </source>
</evidence>
<keyword evidence="5" id="KW-1185">Reference proteome</keyword>
<comment type="caution">
    <text evidence="4">The sequence shown here is derived from an EMBL/GenBank/DDBJ whole genome shotgun (WGS) entry which is preliminary data.</text>
</comment>
<organism evidence="4 5">
    <name type="scientific">Gilvimarinus algae</name>
    <dbReference type="NCBI Taxonomy" id="3058037"/>
    <lineage>
        <taxon>Bacteria</taxon>
        <taxon>Pseudomonadati</taxon>
        <taxon>Pseudomonadota</taxon>
        <taxon>Gammaproteobacteria</taxon>
        <taxon>Cellvibrionales</taxon>
        <taxon>Cellvibrionaceae</taxon>
        <taxon>Gilvimarinus</taxon>
    </lineage>
</organism>
<accession>A0ABT8TE35</accession>
<dbReference type="Pfam" id="PF16220">
    <property type="entry name" value="DUF4880"/>
    <property type="match status" value="1"/>
</dbReference>
<dbReference type="Proteomes" id="UP001168380">
    <property type="component" value="Unassembled WGS sequence"/>
</dbReference>
<dbReference type="InterPro" id="IPR032508">
    <property type="entry name" value="FecR_C"/>
</dbReference>
<dbReference type="Pfam" id="PF04773">
    <property type="entry name" value="FecR"/>
    <property type="match status" value="1"/>
</dbReference>
<protein>
    <submittedName>
        <fullName evidence="4">FecR domain-containing protein</fullName>
    </submittedName>
</protein>
<name>A0ABT8TE35_9GAMM</name>
<dbReference type="PIRSF" id="PIRSF018266">
    <property type="entry name" value="FecR"/>
    <property type="match status" value="1"/>
</dbReference>
<dbReference type="Gene3D" id="3.55.50.30">
    <property type="match status" value="1"/>
</dbReference>
<feature type="domain" description="FecR protein" evidence="1">
    <location>
        <begin position="123"/>
        <end position="214"/>
    </location>
</feature>
<evidence type="ECO:0000313" key="4">
    <source>
        <dbReference type="EMBL" id="MDO3382367.1"/>
    </source>
</evidence>
<dbReference type="PANTHER" id="PTHR30273">
    <property type="entry name" value="PERIPLASMIC SIGNAL SENSOR AND SIGMA FACTOR ACTIVATOR FECR-RELATED"/>
    <property type="match status" value="1"/>
</dbReference>
<dbReference type="InterPro" id="IPR012373">
    <property type="entry name" value="Ferrdict_sens_TM"/>
</dbReference>
<sequence>MNTVQPFKSKRSVQEEAADWVLTLDKRDLSELERAELKRWLAQSKTNEREFMELAELWNLTDALAANAIAEPLPSDPPRTETQAVRPWRKAHAIAACAVALSLFLGVLIWQEPPGQPAQAASYVTAVGEIREIPLSDGSVISLNTDSQLEVHYSASLRAVRLLSGEAHFTVAKDASRPFAVEVGDNIVTAVGTAFNIRRTGPTTDLMVTEGRVRVDNRRAAKAPKETMTGNVENLLVSAGEELQITPDTPKAIETFDDAEAQRKLSWTAGMLSFENTPLAQAIEEVSRYTDLTIVIGDAGLNDVKVGGYFKAGETESMLEILQLSFDIDVQKTDANVIVLKKNDDSRELH</sequence>
<proteinExistence type="predicted"/>
<gene>
    <name evidence="4" type="ORF">QWI16_09280</name>
</gene>
<dbReference type="InterPro" id="IPR006860">
    <property type="entry name" value="FecR"/>
</dbReference>
<reference evidence="4" key="1">
    <citation type="submission" date="2023-07" db="EMBL/GenBank/DDBJ databases">
        <title>Gilvimarinus algae sp. nov., isolated from the surface of Kelp.</title>
        <authorList>
            <person name="Sun Y.Y."/>
            <person name="Gong Y."/>
            <person name="Du Z.J."/>
        </authorList>
    </citation>
    <scope>NUCLEOTIDE SEQUENCE</scope>
    <source>
        <strain evidence="4">SDUM040014</strain>
    </source>
</reference>
<dbReference type="RefSeq" id="WP_302712585.1">
    <property type="nucleotide sequence ID" value="NZ_JAULRT010000052.1"/>
</dbReference>
<evidence type="ECO:0000259" key="2">
    <source>
        <dbReference type="Pfam" id="PF16220"/>
    </source>
</evidence>
<dbReference type="Pfam" id="PF16344">
    <property type="entry name" value="FecR_C"/>
    <property type="match status" value="1"/>
</dbReference>
<dbReference type="InterPro" id="IPR032623">
    <property type="entry name" value="FecR_N"/>
</dbReference>
<dbReference type="Gene3D" id="2.60.120.1440">
    <property type="match status" value="1"/>
</dbReference>
<evidence type="ECO:0000313" key="5">
    <source>
        <dbReference type="Proteomes" id="UP001168380"/>
    </source>
</evidence>
<evidence type="ECO:0000259" key="1">
    <source>
        <dbReference type="Pfam" id="PF04773"/>
    </source>
</evidence>
<feature type="domain" description="FecR N-terminal" evidence="2">
    <location>
        <begin position="15"/>
        <end position="55"/>
    </location>
</feature>
<feature type="domain" description="Protein FecR C-terminal" evidence="3">
    <location>
        <begin position="272"/>
        <end position="339"/>
    </location>
</feature>
<dbReference type="EMBL" id="JAULRT010000052">
    <property type="protein sequence ID" value="MDO3382367.1"/>
    <property type="molecule type" value="Genomic_DNA"/>
</dbReference>